<evidence type="ECO:0000256" key="1">
    <source>
        <dbReference type="ARBA" id="ARBA00001864"/>
    </source>
</evidence>
<keyword evidence="8" id="KW-0028">Amino-acid biosynthesis</keyword>
<comment type="similarity">
    <text evidence="3 8">Belongs to the type-II 3-dehydroquinase family.</text>
</comment>
<evidence type="ECO:0000256" key="2">
    <source>
        <dbReference type="ARBA" id="ARBA00004902"/>
    </source>
</evidence>
<feature type="binding site" evidence="8 10">
    <location>
        <position position="80"/>
    </location>
    <ligand>
        <name>substrate</name>
    </ligand>
</feature>
<sequence length="152" mass="16811">MKKILVIHGPNLNLLGEREPGVYGTDTFESINDEIVAHALGLGMHCEVYQSNHEGEIIDELHLARKKFDGVVLNAGAYTHYSYAIRDAIAAIKIPVVEVHLSNIHARDEFREKSVIAPVCVGQISGFGKYSYLMAVDALNYKWTEGEAVDKA</sequence>
<comment type="pathway">
    <text evidence="2 8">Metabolic intermediate biosynthesis; chorismate biosynthesis; chorismate from D-erythrose 4-phosphate and phosphoenolpyruvate: step 3/7.</text>
</comment>
<dbReference type="EMBL" id="FOAT01000003">
    <property type="protein sequence ID" value="SEK52048.1"/>
    <property type="molecule type" value="Genomic_DNA"/>
</dbReference>
<feature type="active site" description="Proton acceptor" evidence="8 9">
    <location>
        <position position="23"/>
    </location>
</feature>
<reference evidence="12 13" key="1">
    <citation type="submission" date="2016-10" db="EMBL/GenBank/DDBJ databases">
        <authorList>
            <person name="de Groot N.N."/>
        </authorList>
    </citation>
    <scope>NUCLEOTIDE SEQUENCE [LARGE SCALE GENOMIC DNA]</scope>
    <source>
        <strain evidence="12 13">KH2T6</strain>
    </source>
</reference>
<keyword evidence="6 8" id="KW-0057">Aromatic amino acid biosynthesis</keyword>
<dbReference type="InterPro" id="IPR036441">
    <property type="entry name" value="DHquinase_II_sf"/>
</dbReference>
<dbReference type="GO" id="GO:0019631">
    <property type="term" value="P:quinate catabolic process"/>
    <property type="evidence" value="ECO:0007669"/>
    <property type="project" value="TreeGrafter"/>
</dbReference>
<feature type="site" description="Transition state stabilizer" evidence="8 11">
    <location>
        <position position="18"/>
    </location>
</feature>
<dbReference type="GO" id="GO:0003855">
    <property type="term" value="F:3-dehydroquinate dehydratase activity"/>
    <property type="evidence" value="ECO:0007669"/>
    <property type="project" value="UniProtKB-UniRule"/>
</dbReference>
<feature type="active site" description="Proton donor" evidence="8 9">
    <location>
        <position position="100"/>
    </location>
</feature>
<organism evidence="12 13">
    <name type="scientific">Ruminococcus albus</name>
    <dbReference type="NCBI Taxonomy" id="1264"/>
    <lineage>
        <taxon>Bacteria</taxon>
        <taxon>Bacillati</taxon>
        <taxon>Bacillota</taxon>
        <taxon>Clostridia</taxon>
        <taxon>Eubacteriales</taxon>
        <taxon>Oscillospiraceae</taxon>
        <taxon>Ruminococcus</taxon>
    </lineage>
</organism>
<protein>
    <recommendedName>
        <fullName evidence="5 8">3-dehydroquinate dehydratase</fullName>
        <shortName evidence="8">3-dehydroquinase</shortName>
        <ecNumber evidence="5 8">4.2.1.10</ecNumber>
    </recommendedName>
    <alternativeName>
        <fullName evidence="8">Type II DHQase</fullName>
    </alternativeName>
</protein>
<accession>A0A1H7HPD8</accession>
<evidence type="ECO:0000313" key="13">
    <source>
        <dbReference type="Proteomes" id="UP000186015"/>
    </source>
</evidence>
<feature type="binding site" evidence="8 10">
    <location>
        <position position="87"/>
    </location>
    <ligand>
        <name>substrate</name>
    </ligand>
</feature>
<feature type="binding site" evidence="8 10">
    <location>
        <position position="111"/>
    </location>
    <ligand>
        <name>substrate</name>
    </ligand>
</feature>
<dbReference type="EC" id="4.2.1.10" evidence="5 8"/>
<dbReference type="PIRSF" id="PIRSF001399">
    <property type="entry name" value="DHquinase_II"/>
    <property type="match status" value="1"/>
</dbReference>
<dbReference type="NCBIfam" id="NF003807">
    <property type="entry name" value="PRK05395.1-4"/>
    <property type="match status" value="1"/>
</dbReference>
<evidence type="ECO:0000256" key="9">
    <source>
        <dbReference type="PIRSR" id="PIRSR001399-1"/>
    </source>
</evidence>
<comment type="function">
    <text evidence="8">Catalyzes a trans-dehydration via an enolate intermediate.</text>
</comment>
<dbReference type="Proteomes" id="UP000186015">
    <property type="component" value="Unassembled WGS sequence"/>
</dbReference>
<dbReference type="AlphaFoldDB" id="A0A1H7HPD8"/>
<evidence type="ECO:0000256" key="6">
    <source>
        <dbReference type="ARBA" id="ARBA00023141"/>
    </source>
</evidence>
<dbReference type="OrthoDB" id="9790793at2"/>
<evidence type="ECO:0000313" key="12">
    <source>
        <dbReference type="EMBL" id="SEK52048.1"/>
    </source>
</evidence>
<dbReference type="GO" id="GO:0008652">
    <property type="term" value="P:amino acid biosynthetic process"/>
    <property type="evidence" value="ECO:0007669"/>
    <property type="project" value="UniProtKB-KW"/>
</dbReference>
<evidence type="ECO:0000256" key="5">
    <source>
        <dbReference type="ARBA" id="ARBA00012060"/>
    </source>
</evidence>
<evidence type="ECO:0000256" key="4">
    <source>
        <dbReference type="ARBA" id="ARBA00011193"/>
    </source>
</evidence>
<dbReference type="Gene3D" id="3.40.50.9100">
    <property type="entry name" value="Dehydroquinase, class II"/>
    <property type="match status" value="1"/>
</dbReference>
<dbReference type="NCBIfam" id="NF003806">
    <property type="entry name" value="PRK05395.1-3"/>
    <property type="match status" value="1"/>
</dbReference>
<name>A0A1H7HPD8_RUMAL</name>
<dbReference type="InterPro" id="IPR018509">
    <property type="entry name" value="DHquinase_II_CS"/>
</dbReference>
<gene>
    <name evidence="8" type="primary">aroQ</name>
    <name evidence="12" type="ORF">SAMN05216469_10330</name>
</gene>
<dbReference type="InterPro" id="IPR001874">
    <property type="entry name" value="DHquinase_II"/>
</dbReference>
<feature type="binding site" evidence="8 10">
    <location>
        <position position="74"/>
    </location>
    <ligand>
        <name>substrate</name>
    </ligand>
</feature>
<evidence type="ECO:0000256" key="3">
    <source>
        <dbReference type="ARBA" id="ARBA00011037"/>
    </source>
</evidence>
<dbReference type="RefSeq" id="WP_074830256.1">
    <property type="nucleotide sequence ID" value="NZ_FOAT01000003.1"/>
</dbReference>
<dbReference type="HAMAP" id="MF_00169">
    <property type="entry name" value="AroQ"/>
    <property type="match status" value="1"/>
</dbReference>
<comment type="catalytic activity">
    <reaction evidence="1 8">
        <text>3-dehydroquinate = 3-dehydroshikimate + H2O</text>
        <dbReference type="Rhea" id="RHEA:21096"/>
        <dbReference type="ChEBI" id="CHEBI:15377"/>
        <dbReference type="ChEBI" id="CHEBI:16630"/>
        <dbReference type="ChEBI" id="CHEBI:32364"/>
        <dbReference type="EC" id="4.2.1.10"/>
    </reaction>
</comment>
<dbReference type="SUPFAM" id="SSF52304">
    <property type="entry name" value="Type II 3-dehydroquinate dehydratase"/>
    <property type="match status" value="1"/>
</dbReference>
<dbReference type="PANTHER" id="PTHR21272">
    <property type="entry name" value="CATABOLIC 3-DEHYDROQUINASE"/>
    <property type="match status" value="1"/>
</dbReference>
<dbReference type="UniPathway" id="UPA00053">
    <property type="reaction ID" value="UER00086"/>
</dbReference>
<dbReference type="PANTHER" id="PTHR21272:SF3">
    <property type="entry name" value="CATABOLIC 3-DEHYDROQUINASE"/>
    <property type="match status" value="1"/>
</dbReference>
<dbReference type="CDD" id="cd00466">
    <property type="entry name" value="DHQase_II"/>
    <property type="match status" value="1"/>
</dbReference>
<proteinExistence type="inferred from homology"/>
<evidence type="ECO:0000256" key="8">
    <source>
        <dbReference type="HAMAP-Rule" id="MF_00169"/>
    </source>
</evidence>
<dbReference type="NCBIfam" id="NF003805">
    <property type="entry name" value="PRK05395.1-2"/>
    <property type="match status" value="1"/>
</dbReference>
<feature type="binding site" evidence="8 10">
    <location>
        <begin position="101"/>
        <end position="102"/>
    </location>
    <ligand>
        <name>substrate</name>
    </ligand>
</feature>
<dbReference type="GO" id="GO:0009423">
    <property type="term" value="P:chorismate biosynthetic process"/>
    <property type="evidence" value="ECO:0007669"/>
    <property type="project" value="UniProtKB-UniRule"/>
</dbReference>
<comment type="subunit">
    <text evidence="4 8">Homododecamer.</text>
</comment>
<evidence type="ECO:0000256" key="11">
    <source>
        <dbReference type="PIRSR" id="PIRSR001399-3"/>
    </source>
</evidence>
<dbReference type="NCBIfam" id="TIGR01088">
    <property type="entry name" value="aroQ"/>
    <property type="match status" value="1"/>
</dbReference>
<dbReference type="GO" id="GO:0009073">
    <property type="term" value="P:aromatic amino acid family biosynthetic process"/>
    <property type="evidence" value="ECO:0007669"/>
    <property type="project" value="UniProtKB-KW"/>
</dbReference>
<evidence type="ECO:0000256" key="10">
    <source>
        <dbReference type="PIRSR" id="PIRSR001399-2"/>
    </source>
</evidence>
<dbReference type="Pfam" id="PF01220">
    <property type="entry name" value="DHquinase_II"/>
    <property type="match status" value="1"/>
</dbReference>
<evidence type="ECO:0000256" key="7">
    <source>
        <dbReference type="ARBA" id="ARBA00023239"/>
    </source>
</evidence>
<keyword evidence="7 8" id="KW-0456">Lyase</keyword>
<dbReference type="PROSITE" id="PS01029">
    <property type="entry name" value="DEHYDROQUINASE_II"/>
    <property type="match status" value="1"/>
</dbReference>